<dbReference type="Proteomes" id="UP000887013">
    <property type="component" value="Unassembled WGS sequence"/>
</dbReference>
<reference evidence="1" key="1">
    <citation type="submission" date="2020-08" db="EMBL/GenBank/DDBJ databases">
        <title>Multicomponent nature underlies the extraordinary mechanical properties of spider dragline silk.</title>
        <authorList>
            <person name="Kono N."/>
            <person name="Nakamura H."/>
            <person name="Mori M."/>
            <person name="Yoshida Y."/>
            <person name="Ohtoshi R."/>
            <person name="Malay A.D."/>
            <person name="Moran D.A.P."/>
            <person name="Tomita M."/>
            <person name="Numata K."/>
            <person name="Arakawa K."/>
        </authorList>
    </citation>
    <scope>NUCLEOTIDE SEQUENCE</scope>
</reference>
<sequence length="97" mass="11282">MGSYRWDREVAGLNGVSAKVWHETFVEKCRSDTKVKFLLEDYKEVVSWLDDQTEGVDPLIFQQCTIKHRKNHAGLPDKINVDQEVPEKTKCLSWLCN</sequence>
<gene>
    <name evidence="1" type="ORF">NPIL_90451</name>
</gene>
<dbReference type="AlphaFoldDB" id="A0A8X6Q8M1"/>
<evidence type="ECO:0000313" key="2">
    <source>
        <dbReference type="Proteomes" id="UP000887013"/>
    </source>
</evidence>
<name>A0A8X6Q8M1_NEPPI</name>
<accession>A0A8X6Q8M1</accession>
<protein>
    <submittedName>
        <fullName evidence="1">Uncharacterized protein</fullName>
    </submittedName>
</protein>
<evidence type="ECO:0000313" key="1">
    <source>
        <dbReference type="EMBL" id="GFU11915.1"/>
    </source>
</evidence>
<dbReference type="EMBL" id="BMAW01029435">
    <property type="protein sequence ID" value="GFU11915.1"/>
    <property type="molecule type" value="Genomic_DNA"/>
</dbReference>
<keyword evidence="2" id="KW-1185">Reference proteome</keyword>
<proteinExistence type="predicted"/>
<organism evidence="1 2">
    <name type="scientific">Nephila pilipes</name>
    <name type="common">Giant wood spider</name>
    <name type="synonym">Nephila maculata</name>
    <dbReference type="NCBI Taxonomy" id="299642"/>
    <lineage>
        <taxon>Eukaryota</taxon>
        <taxon>Metazoa</taxon>
        <taxon>Ecdysozoa</taxon>
        <taxon>Arthropoda</taxon>
        <taxon>Chelicerata</taxon>
        <taxon>Arachnida</taxon>
        <taxon>Araneae</taxon>
        <taxon>Araneomorphae</taxon>
        <taxon>Entelegynae</taxon>
        <taxon>Araneoidea</taxon>
        <taxon>Nephilidae</taxon>
        <taxon>Nephila</taxon>
    </lineage>
</organism>
<comment type="caution">
    <text evidence="1">The sequence shown here is derived from an EMBL/GenBank/DDBJ whole genome shotgun (WGS) entry which is preliminary data.</text>
</comment>